<evidence type="ECO:0000256" key="3">
    <source>
        <dbReference type="ARBA" id="ARBA00022840"/>
    </source>
</evidence>
<dbReference type="Proteomes" id="UP000012371">
    <property type="component" value="Unassembled WGS sequence"/>
</dbReference>
<gene>
    <name evidence="5" type="ORF">LEP1GSC203_3158</name>
</gene>
<evidence type="ECO:0000313" key="6">
    <source>
        <dbReference type="Proteomes" id="UP000012371"/>
    </source>
</evidence>
<dbReference type="InterPro" id="IPR050093">
    <property type="entry name" value="ABC_SmlMolc_Importer"/>
</dbReference>
<name>N1VTT3_9LEPT</name>
<dbReference type="InterPro" id="IPR017871">
    <property type="entry name" value="ABC_transporter-like_CS"/>
</dbReference>
<dbReference type="GO" id="GO:0016887">
    <property type="term" value="F:ATP hydrolysis activity"/>
    <property type="evidence" value="ECO:0007669"/>
    <property type="project" value="InterPro"/>
</dbReference>
<evidence type="ECO:0000313" key="5">
    <source>
        <dbReference type="EMBL" id="EMY63159.1"/>
    </source>
</evidence>
<dbReference type="Gene3D" id="3.40.50.300">
    <property type="entry name" value="P-loop containing nucleotide triphosphate hydrolases"/>
    <property type="match status" value="1"/>
</dbReference>
<evidence type="ECO:0000256" key="1">
    <source>
        <dbReference type="ARBA" id="ARBA00022448"/>
    </source>
</evidence>
<dbReference type="Pfam" id="PF00005">
    <property type="entry name" value="ABC_tran"/>
    <property type="match status" value="1"/>
</dbReference>
<dbReference type="OrthoDB" id="9802264at2"/>
<proteinExistence type="predicted"/>
<comment type="caution">
    <text evidence="5">The sequence shown here is derived from an EMBL/GenBank/DDBJ whole genome shotgun (WGS) entry which is preliminary data.</text>
</comment>
<dbReference type="InterPro" id="IPR003439">
    <property type="entry name" value="ABC_transporter-like_ATP-bd"/>
</dbReference>
<dbReference type="PANTHER" id="PTHR42781">
    <property type="entry name" value="SPERMIDINE/PUTRESCINE IMPORT ATP-BINDING PROTEIN POTA"/>
    <property type="match status" value="1"/>
</dbReference>
<keyword evidence="6" id="KW-1185">Reference proteome</keyword>
<feature type="domain" description="ABC transporter" evidence="4">
    <location>
        <begin position="1"/>
        <end position="236"/>
    </location>
</feature>
<dbReference type="AlphaFoldDB" id="N1VTT3"/>
<dbReference type="SUPFAM" id="SSF52540">
    <property type="entry name" value="P-loop containing nucleoside triphosphate hydrolases"/>
    <property type="match status" value="1"/>
</dbReference>
<dbReference type="EMBL" id="AOGW02000006">
    <property type="protein sequence ID" value="EMY63159.1"/>
    <property type="molecule type" value="Genomic_DNA"/>
</dbReference>
<dbReference type="RefSeq" id="WP_002972930.1">
    <property type="nucleotide sequence ID" value="NZ_AOGW02000006.1"/>
</dbReference>
<dbReference type="PANTHER" id="PTHR42781:SF4">
    <property type="entry name" value="SPERMIDINE_PUTRESCINE IMPORT ATP-BINDING PROTEIN POTA"/>
    <property type="match status" value="1"/>
</dbReference>
<accession>N1VTT3</accession>
<keyword evidence="3 5" id="KW-0067">ATP-binding</keyword>
<evidence type="ECO:0000259" key="4">
    <source>
        <dbReference type="PROSITE" id="PS50893"/>
    </source>
</evidence>
<protein>
    <submittedName>
        <fullName evidence="5">ABC transporter, ATP-binding protein</fullName>
    </submittedName>
</protein>
<dbReference type="PROSITE" id="PS50893">
    <property type="entry name" value="ABC_TRANSPORTER_2"/>
    <property type="match status" value="1"/>
</dbReference>
<dbReference type="InterPro" id="IPR027417">
    <property type="entry name" value="P-loop_NTPase"/>
</dbReference>
<evidence type="ECO:0000256" key="2">
    <source>
        <dbReference type="ARBA" id="ARBA00022741"/>
    </source>
</evidence>
<reference evidence="5" key="1">
    <citation type="submission" date="2013-03" db="EMBL/GenBank/DDBJ databases">
        <authorList>
            <person name="Harkins D.M."/>
            <person name="Durkin A.S."/>
            <person name="Brinkac L.M."/>
            <person name="Haft D.H."/>
            <person name="Selengut J.D."/>
            <person name="Sanka R."/>
            <person name="DePew J."/>
            <person name="Purushe J."/>
            <person name="Hartskeerl R.A."/>
            <person name="Ahmed A."/>
            <person name="van der Linden H."/>
            <person name="Goris M.G.A."/>
            <person name="Vinetz J.M."/>
            <person name="Sutton G.G."/>
            <person name="Nierman W.C."/>
            <person name="Fouts D.E."/>
        </authorList>
    </citation>
    <scope>NUCLEOTIDE SEQUENCE [LARGE SCALE GENOMIC DNA]</scope>
    <source>
        <strain evidence="5">LT 11-33</strain>
    </source>
</reference>
<organism evidence="5 6">
    <name type="scientific">Leptospira terpstrae serovar Hualin str. LT 11-33 = ATCC 700639</name>
    <dbReference type="NCBI Taxonomy" id="1257025"/>
    <lineage>
        <taxon>Bacteria</taxon>
        <taxon>Pseudomonadati</taxon>
        <taxon>Spirochaetota</taxon>
        <taxon>Spirochaetia</taxon>
        <taxon>Leptospirales</taxon>
        <taxon>Leptospiraceae</taxon>
        <taxon>Leptospira</taxon>
    </lineage>
</organism>
<keyword evidence="2" id="KW-0547">Nucleotide-binding</keyword>
<dbReference type="PROSITE" id="PS00211">
    <property type="entry name" value="ABC_TRANSPORTER_1"/>
    <property type="match status" value="1"/>
</dbReference>
<dbReference type="SMART" id="SM00382">
    <property type="entry name" value="AAA"/>
    <property type="match status" value="1"/>
</dbReference>
<dbReference type="InterPro" id="IPR003593">
    <property type="entry name" value="AAA+_ATPase"/>
</dbReference>
<sequence>MIKIDIQKKFVSRITKPIELNYQCEIPLNQISSLFGESGAGKTTLLKMLSGLMTPDFGNISVDGQVWFDSENKINLPIVSRSLGFLFQDSSLLANMNVRQNLEFAFRKGNEDKQFLNELIKIAEIEDLLNKKIVGLSGGQRQRIALVRALVQKPKILLLDEPFSSLDQRIRSQLYSMILSLQNQFAMTIILITHEIPEVIQLSKKVFLISEGQIVSSGHPFEIFNPKGKPNSLEGEVISIDSSTNQAAVWFKNPLAVLEPKDKKQNFKLGDRISTKLSFGEDEIKNP</sequence>
<dbReference type="STRING" id="1257025.LEP1GSC203_3158"/>
<keyword evidence="1" id="KW-0813">Transport</keyword>
<dbReference type="GO" id="GO:0005524">
    <property type="term" value="F:ATP binding"/>
    <property type="evidence" value="ECO:0007669"/>
    <property type="project" value="UniProtKB-KW"/>
</dbReference>